<organism evidence="5 6">
    <name type="scientific">Lentzea atacamensis</name>
    <dbReference type="NCBI Taxonomy" id="531938"/>
    <lineage>
        <taxon>Bacteria</taxon>
        <taxon>Bacillati</taxon>
        <taxon>Actinomycetota</taxon>
        <taxon>Actinomycetes</taxon>
        <taxon>Pseudonocardiales</taxon>
        <taxon>Pseudonocardiaceae</taxon>
        <taxon>Lentzea</taxon>
    </lineage>
</organism>
<proteinExistence type="inferred from homology"/>
<dbReference type="PIRSF" id="PIRSF002070">
    <property type="entry name" value="SSB"/>
    <property type="match status" value="1"/>
</dbReference>
<evidence type="ECO:0000256" key="4">
    <source>
        <dbReference type="SAM" id="MobiDB-lite"/>
    </source>
</evidence>
<dbReference type="GO" id="GO:0003697">
    <property type="term" value="F:single-stranded DNA binding"/>
    <property type="evidence" value="ECO:0007669"/>
    <property type="project" value="UniProtKB-UniRule"/>
</dbReference>
<dbReference type="Proteomes" id="UP000246005">
    <property type="component" value="Unassembled WGS sequence"/>
</dbReference>
<dbReference type="GO" id="GO:0009295">
    <property type="term" value="C:nucleoid"/>
    <property type="evidence" value="ECO:0007669"/>
    <property type="project" value="TreeGrafter"/>
</dbReference>
<evidence type="ECO:0000256" key="1">
    <source>
        <dbReference type="ARBA" id="ARBA00023125"/>
    </source>
</evidence>
<sequence>MPGLPSVTVVGTLTADVELRYTSSGVAVASFTIAANDRKYDQASKSWKDGDATFLRCTLWRQAAENAAESLIRGTRVIATGALKQRSFETREGEKRTVLELDVDELGPSVKWATVKVQKADREGGTSPKASSEASQDDPWGSDAPPF</sequence>
<dbReference type="SUPFAM" id="SSF50249">
    <property type="entry name" value="Nucleic acid-binding proteins"/>
    <property type="match status" value="1"/>
</dbReference>
<dbReference type="PANTHER" id="PTHR10302:SF27">
    <property type="entry name" value="SINGLE-STRANDED DNA-BINDING PROTEIN"/>
    <property type="match status" value="1"/>
</dbReference>
<dbReference type="PROSITE" id="PS50935">
    <property type="entry name" value="SSB"/>
    <property type="match status" value="1"/>
</dbReference>
<dbReference type="PANTHER" id="PTHR10302">
    <property type="entry name" value="SINGLE-STRANDED DNA-BINDING PROTEIN"/>
    <property type="match status" value="1"/>
</dbReference>
<dbReference type="GO" id="GO:0006260">
    <property type="term" value="P:DNA replication"/>
    <property type="evidence" value="ECO:0007669"/>
    <property type="project" value="InterPro"/>
</dbReference>
<dbReference type="InterPro" id="IPR011344">
    <property type="entry name" value="ssDNA-bd"/>
</dbReference>
<dbReference type="InterPro" id="IPR012340">
    <property type="entry name" value="NA-bd_OB-fold"/>
</dbReference>
<feature type="region of interest" description="Disordered" evidence="4">
    <location>
        <begin position="117"/>
        <end position="147"/>
    </location>
</feature>
<dbReference type="RefSeq" id="WP_109641285.1">
    <property type="nucleotide sequence ID" value="NZ_QGHB01000016.1"/>
</dbReference>
<dbReference type="HAMAP" id="MF_00984">
    <property type="entry name" value="SSB"/>
    <property type="match status" value="1"/>
</dbReference>
<comment type="caution">
    <text evidence="5">The sequence shown here is derived from an EMBL/GenBank/DDBJ whole genome shotgun (WGS) entry which is preliminary data.</text>
</comment>
<reference evidence="5 6" key="1">
    <citation type="submission" date="2018-05" db="EMBL/GenBank/DDBJ databases">
        <title>Genomic Encyclopedia of Type Strains, Phase IV (KMG-IV): sequencing the most valuable type-strain genomes for metagenomic binning, comparative biology and taxonomic classification.</title>
        <authorList>
            <person name="Goeker M."/>
        </authorList>
    </citation>
    <scope>NUCLEOTIDE SEQUENCE [LARGE SCALE GENOMIC DNA]</scope>
    <source>
        <strain evidence="5 6">DSM 45480</strain>
    </source>
</reference>
<dbReference type="Gene3D" id="2.40.50.140">
    <property type="entry name" value="Nucleic acid-binding proteins"/>
    <property type="match status" value="1"/>
</dbReference>
<dbReference type="InterPro" id="IPR000424">
    <property type="entry name" value="Primosome_PriB/ssb"/>
</dbReference>
<evidence type="ECO:0000256" key="2">
    <source>
        <dbReference type="HAMAP-Rule" id="MF_00984"/>
    </source>
</evidence>
<dbReference type="CDD" id="cd04496">
    <property type="entry name" value="SSB_OBF"/>
    <property type="match status" value="1"/>
</dbReference>
<comment type="subunit">
    <text evidence="2">Homotetramer.</text>
</comment>
<accession>A0A316HMY8</accession>
<dbReference type="NCBIfam" id="TIGR00621">
    <property type="entry name" value="ssb"/>
    <property type="match status" value="1"/>
</dbReference>
<protein>
    <recommendedName>
        <fullName evidence="2 3">Single-stranded DNA-binding protein</fullName>
        <shortName evidence="2">SSB</shortName>
    </recommendedName>
</protein>
<name>A0A316HMY8_9PSEU</name>
<dbReference type="AlphaFoldDB" id="A0A316HMY8"/>
<dbReference type="Pfam" id="PF00436">
    <property type="entry name" value="SSB"/>
    <property type="match status" value="1"/>
</dbReference>
<comment type="caution">
    <text evidence="2">Lacks conserved residue(s) required for the propagation of feature annotation.</text>
</comment>
<evidence type="ECO:0000256" key="3">
    <source>
        <dbReference type="PIRNR" id="PIRNR002070"/>
    </source>
</evidence>
<dbReference type="EMBL" id="QGHB01000016">
    <property type="protein sequence ID" value="PWK81684.1"/>
    <property type="molecule type" value="Genomic_DNA"/>
</dbReference>
<evidence type="ECO:0000313" key="6">
    <source>
        <dbReference type="Proteomes" id="UP000246005"/>
    </source>
</evidence>
<gene>
    <name evidence="5" type="ORF">C8D88_11695</name>
</gene>
<keyword evidence="1 2" id="KW-0238">DNA-binding</keyword>
<evidence type="ECO:0000313" key="5">
    <source>
        <dbReference type="EMBL" id="PWK81684.1"/>
    </source>
</evidence>